<feature type="region of interest" description="Disordered" evidence="1">
    <location>
        <begin position="1030"/>
        <end position="1071"/>
    </location>
</feature>
<organism evidence="3 4">
    <name type="scientific">Candidula unifasciata</name>
    <dbReference type="NCBI Taxonomy" id="100452"/>
    <lineage>
        <taxon>Eukaryota</taxon>
        <taxon>Metazoa</taxon>
        <taxon>Spiralia</taxon>
        <taxon>Lophotrochozoa</taxon>
        <taxon>Mollusca</taxon>
        <taxon>Gastropoda</taxon>
        <taxon>Heterobranchia</taxon>
        <taxon>Euthyneura</taxon>
        <taxon>Panpulmonata</taxon>
        <taxon>Eupulmonata</taxon>
        <taxon>Stylommatophora</taxon>
        <taxon>Helicina</taxon>
        <taxon>Helicoidea</taxon>
        <taxon>Geomitridae</taxon>
        <taxon>Candidula</taxon>
    </lineage>
</organism>
<gene>
    <name evidence="3" type="ORF">CUNI_LOCUS8565</name>
</gene>
<accession>A0A8S3Z0G2</accession>
<feature type="region of interest" description="Disordered" evidence="1">
    <location>
        <begin position="899"/>
        <end position="937"/>
    </location>
</feature>
<keyword evidence="4" id="KW-1185">Reference proteome</keyword>
<dbReference type="EMBL" id="CAJHNH020001420">
    <property type="protein sequence ID" value="CAG5123007.1"/>
    <property type="molecule type" value="Genomic_DNA"/>
</dbReference>
<feature type="compositionally biased region" description="Basic and acidic residues" evidence="1">
    <location>
        <begin position="26"/>
        <end position="40"/>
    </location>
</feature>
<dbReference type="PANTHER" id="PTHR15117">
    <property type="entry name" value="ATAXIN 7 RELATED"/>
    <property type="match status" value="1"/>
</dbReference>
<dbReference type="Gene3D" id="6.10.140.1270">
    <property type="match status" value="1"/>
</dbReference>
<feature type="region of interest" description="Disordered" evidence="1">
    <location>
        <begin position="23"/>
        <end position="48"/>
    </location>
</feature>
<reference evidence="3" key="1">
    <citation type="submission" date="2021-04" db="EMBL/GenBank/DDBJ databases">
        <authorList>
            <consortium name="Molecular Ecology Group"/>
        </authorList>
    </citation>
    <scope>NUCLEOTIDE SEQUENCE</scope>
</reference>
<feature type="compositionally biased region" description="Low complexity" evidence="1">
    <location>
        <begin position="899"/>
        <end position="910"/>
    </location>
</feature>
<dbReference type="InterPro" id="IPR013243">
    <property type="entry name" value="SCA7_dom"/>
</dbReference>
<protein>
    <recommendedName>
        <fullName evidence="2">SCA7 domain-containing protein</fullName>
    </recommendedName>
</protein>
<evidence type="ECO:0000313" key="4">
    <source>
        <dbReference type="Proteomes" id="UP000678393"/>
    </source>
</evidence>
<evidence type="ECO:0000256" key="1">
    <source>
        <dbReference type="SAM" id="MobiDB-lite"/>
    </source>
</evidence>
<comment type="caution">
    <text evidence="3">The sequence shown here is derived from an EMBL/GenBank/DDBJ whole genome shotgun (WGS) entry which is preliminary data.</text>
</comment>
<feature type="region of interest" description="Disordered" evidence="1">
    <location>
        <begin position="717"/>
        <end position="752"/>
    </location>
</feature>
<dbReference type="OrthoDB" id="21678at2759"/>
<feature type="domain" description="SCA7" evidence="2">
    <location>
        <begin position="346"/>
        <end position="413"/>
    </location>
</feature>
<feature type="compositionally biased region" description="Basic residues" evidence="1">
    <location>
        <begin position="1042"/>
        <end position="1062"/>
    </location>
</feature>
<proteinExistence type="predicted"/>
<name>A0A8S3Z0G2_9EUPU</name>
<feature type="compositionally biased region" description="Low complexity" evidence="1">
    <location>
        <begin position="717"/>
        <end position="730"/>
    </location>
</feature>
<sequence>MATQERSPSLIIFQQWSALTDLGSSDTEKEKEHAADKDGNRNSSGDSMKLGKQDMSLFGFCPSRDEFSLVVCEKCNLLVKPQALKQHIESRHGLTNLSSLGSISASALNSELGKKLLMPLPIKSDPLPAAVSNDKRAREAFKPLSAGRLPSKASLKQASASTKNCSIPILSGGVKINITKPVKSGSRLTPVKAAACAISNPIVKVEKLDEISITSSIKTAAKQEGPEPPLSELSKNILNIDSTKISTLLNGSVKSAVVALTTPPSTLATSSPPTLSPIVSTAVTKVSTDTILSTRNVITFVSTSLTRPQVMSPHITVAANGPLAVNHLKSAKSIKLSKDRKDRKFLPCKDREYDANKHCGVAISETGKPCTRSLTCKTHALSLRRAVSGRSKPFDGLLKEHKAVKDAILKAKAEAQRASAGTSSVTSTVTNPDCSVTTSLAADVAKQQTTPVMSFQSRGKPPHLGCSPVATRTTMSSDSISTTATSVVKPHHASNVFQRFTSTVTHPTITVKEETTVNREDPSSRLSMSSEVSSVVVQDLKQDHNFMSRHPRPMACNHFGGRFTDRSCMLFSRKVDYVRAALLSALQRQLNPPPPKKLCMESNLPEESQAFTNSQDPYEFNLADTSGSGGGSVSPAVVSPLKPAPKPKSKLPASPVAASSFNNQTISFYPGTVSSSLPLLALPVSTLCSAPIEAPSVSSSSHSPSWPVRTWSEASTHTSSASASTALSSTQVTNPGSRKRSGSSTGGYNGPLMTFASNNGTLPVNSPASLTMTLTSNTSGGTRQQTGLIGVITPTNLNSLQSGNLIAFPNVSLSNSCGQQQSTSAACAAKLSSSVGGVSSVTSHKNIFKDFNLVLTGLDSSLVNGQQYVNISSAQLAELTKIPGQTLFLNNFTPGNSNGSSASGNIHSINRAGSLPTARPAKRSRSSGSKPQPALISSDRKIAASALETYKLVPTSSLQSNAVLLDGGRLQDAMFTLAPGSTTPTLVAIASHTDNTNSAMVMGNSSQVLCRVGASDTSSVINSSALANGISQTTRGNSGSISHHHHTSSSRPHHHHHHHNHLHRQEHSKTQQQQDMFVTSVLQVAPSVANPIQSPVATQLGPNQTLFKPHGTFNLTAKNMAGKLAMQPMSLTFPISVSQAGAGLGALTSGLPQQLQAQHQLQPHHKLSVTTNGVGTELEPSTAALVTAKTDLHLQSQMSGTSTGSLIS</sequence>
<evidence type="ECO:0000259" key="2">
    <source>
        <dbReference type="PROSITE" id="PS51505"/>
    </source>
</evidence>
<feature type="region of interest" description="Disordered" evidence="1">
    <location>
        <begin position="617"/>
        <end position="654"/>
    </location>
</feature>
<evidence type="ECO:0000313" key="3">
    <source>
        <dbReference type="EMBL" id="CAG5123007.1"/>
    </source>
</evidence>
<dbReference type="PANTHER" id="PTHR15117:SF24">
    <property type="entry name" value="SCA7 DOMAIN-CONTAINING PROTEIN"/>
    <property type="match status" value="1"/>
</dbReference>
<dbReference type="PROSITE" id="PS51505">
    <property type="entry name" value="SCA7"/>
    <property type="match status" value="1"/>
</dbReference>
<dbReference type="AlphaFoldDB" id="A0A8S3Z0G2"/>
<dbReference type="Pfam" id="PF08313">
    <property type="entry name" value="SCA7"/>
    <property type="match status" value="1"/>
</dbReference>
<dbReference type="Proteomes" id="UP000678393">
    <property type="component" value="Unassembled WGS sequence"/>
</dbReference>
<dbReference type="InterPro" id="IPR052237">
    <property type="entry name" value="Ataxin-7-like_regulator"/>
</dbReference>